<dbReference type="Pfam" id="PF02120">
    <property type="entry name" value="Flg_hook"/>
    <property type="match status" value="1"/>
</dbReference>
<sequence>PAALTRAVAPATVAVPAQPGPVATVTGVPAPVEPARADAVAIPAGMTPVADGQAPASTSSTAQPASAAQPAVVPEQARALIDQLGARLVGLRAAGEGQHVMTVRVDPDTYGPVRVVAHISGDGVRIELVGAGEQAREALRAALPDLRRDLAAGGLNAELGLGSGSTGDRGGEGRA</sequence>
<accession>A0A0A0BIH7</accession>
<dbReference type="AlphaFoldDB" id="A0A0A0BIH7"/>
<proteinExistence type="inferred from homology"/>
<gene>
    <name evidence="6" type="ORF">N869_13100</name>
</gene>
<organism evidence="6 7">
    <name type="scientific">Cellulomonas bogoriensis 69B4 = DSM 16987</name>
    <dbReference type="NCBI Taxonomy" id="1386082"/>
    <lineage>
        <taxon>Bacteria</taxon>
        <taxon>Bacillati</taxon>
        <taxon>Actinomycetota</taxon>
        <taxon>Actinomycetes</taxon>
        <taxon>Micrococcales</taxon>
        <taxon>Cellulomonadaceae</taxon>
        <taxon>Cellulomonas</taxon>
    </lineage>
</organism>
<dbReference type="CDD" id="cd17470">
    <property type="entry name" value="T3SS_Flik_C"/>
    <property type="match status" value="1"/>
</dbReference>
<keyword evidence="7" id="KW-1185">Reference proteome</keyword>
<evidence type="ECO:0000313" key="7">
    <source>
        <dbReference type="Proteomes" id="UP000054314"/>
    </source>
</evidence>
<dbReference type="Gene3D" id="3.30.750.140">
    <property type="match status" value="1"/>
</dbReference>
<comment type="similarity">
    <text evidence="2">Belongs to the FliK family.</text>
</comment>
<name>A0A0A0BIH7_9CELL</name>
<dbReference type="InterPro" id="IPR001635">
    <property type="entry name" value="Flag_hook_Flik"/>
</dbReference>
<feature type="compositionally biased region" description="Low complexity" evidence="4">
    <location>
        <begin position="53"/>
        <end position="70"/>
    </location>
</feature>
<evidence type="ECO:0000259" key="5">
    <source>
        <dbReference type="Pfam" id="PF02120"/>
    </source>
</evidence>
<dbReference type="InterPro" id="IPR038610">
    <property type="entry name" value="FliK-like_C_sf"/>
</dbReference>
<evidence type="ECO:0000256" key="4">
    <source>
        <dbReference type="SAM" id="MobiDB-lite"/>
    </source>
</evidence>
<feature type="region of interest" description="Disordered" evidence="4">
    <location>
        <begin position="48"/>
        <end position="70"/>
    </location>
</feature>
<feature type="non-terminal residue" evidence="6">
    <location>
        <position position="175"/>
    </location>
</feature>
<dbReference type="PRINTS" id="PR01007">
    <property type="entry name" value="FLGHOOKFLIK"/>
</dbReference>
<dbReference type="InterPro" id="IPR021136">
    <property type="entry name" value="Flagellar_hook_control-like_C"/>
</dbReference>
<evidence type="ECO:0000256" key="3">
    <source>
        <dbReference type="ARBA" id="ARBA00022795"/>
    </source>
</evidence>
<feature type="domain" description="Flagellar hook-length control protein-like C-terminal" evidence="5">
    <location>
        <begin position="93"/>
        <end position="158"/>
    </location>
</feature>
<evidence type="ECO:0000313" key="6">
    <source>
        <dbReference type="EMBL" id="KGM08303.1"/>
    </source>
</evidence>
<evidence type="ECO:0000256" key="2">
    <source>
        <dbReference type="ARBA" id="ARBA00009149"/>
    </source>
</evidence>
<comment type="caution">
    <text evidence="6">The sequence shown here is derived from an EMBL/GenBank/DDBJ whole genome shotgun (WGS) entry which is preliminary data.</text>
</comment>
<reference evidence="6 7" key="1">
    <citation type="submission" date="2013-08" db="EMBL/GenBank/DDBJ databases">
        <title>Genome sequencing of Cellulomonas bogoriensis 69B4.</title>
        <authorList>
            <person name="Chen F."/>
            <person name="Li Y."/>
            <person name="Wang G."/>
        </authorList>
    </citation>
    <scope>NUCLEOTIDE SEQUENCE [LARGE SCALE GENOMIC DNA]</scope>
    <source>
        <strain evidence="6 7">69B4</strain>
    </source>
</reference>
<feature type="non-terminal residue" evidence="6">
    <location>
        <position position="1"/>
    </location>
</feature>
<dbReference type="Proteomes" id="UP000054314">
    <property type="component" value="Unassembled WGS sequence"/>
</dbReference>
<protein>
    <recommendedName>
        <fullName evidence="5">Flagellar hook-length control protein-like C-terminal domain-containing protein</fullName>
    </recommendedName>
</protein>
<evidence type="ECO:0000256" key="1">
    <source>
        <dbReference type="ARBA" id="ARBA00003944"/>
    </source>
</evidence>
<keyword evidence="3" id="KW-1005">Bacterial flagellum biogenesis</keyword>
<dbReference type="EMBL" id="AXCZ01000454">
    <property type="protein sequence ID" value="KGM08303.1"/>
    <property type="molecule type" value="Genomic_DNA"/>
</dbReference>
<comment type="function">
    <text evidence="1">Controls the length of the flagellar hook.</text>
</comment>
<dbReference type="GO" id="GO:0009424">
    <property type="term" value="C:bacterial-type flagellum hook"/>
    <property type="evidence" value="ECO:0007669"/>
    <property type="project" value="InterPro"/>
</dbReference>
<dbReference type="GO" id="GO:0044780">
    <property type="term" value="P:bacterial-type flagellum assembly"/>
    <property type="evidence" value="ECO:0007669"/>
    <property type="project" value="InterPro"/>
</dbReference>